<dbReference type="Pfam" id="PF19279">
    <property type="entry name" value="YegS_C"/>
    <property type="match status" value="1"/>
</dbReference>
<dbReference type="PANTHER" id="PTHR12358">
    <property type="entry name" value="SPHINGOSINE KINASE"/>
    <property type="match status" value="1"/>
</dbReference>
<dbReference type="EMBL" id="MCFE01000385">
    <property type="protein sequence ID" value="ORX90341.1"/>
    <property type="molecule type" value="Genomic_DNA"/>
</dbReference>
<dbReference type="FunCoup" id="A0A1Y1XX72">
    <property type="interactions" value="267"/>
</dbReference>
<dbReference type="SUPFAM" id="SSF111331">
    <property type="entry name" value="NAD kinase/diacylglycerol kinase-like"/>
    <property type="match status" value="1"/>
</dbReference>
<dbReference type="InterPro" id="IPR045540">
    <property type="entry name" value="YegS/DAGK_C"/>
</dbReference>
<dbReference type="InterPro" id="IPR001206">
    <property type="entry name" value="Diacylglycerol_kinase_cat_dom"/>
</dbReference>
<feature type="domain" description="DAGKc" evidence="5">
    <location>
        <begin position="154"/>
        <end position="291"/>
    </location>
</feature>
<keyword evidence="2" id="KW-0547">Nucleotide-binding</keyword>
<keyword evidence="1" id="KW-0808">Transferase</keyword>
<dbReference type="InterPro" id="IPR016064">
    <property type="entry name" value="NAD/diacylglycerol_kinase_sf"/>
</dbReference>
<dbReference type="Gene3D" id="3.40.50.10330">
    <property type="entry name" value="Probable inorganic polyphosphate/atp-NAD kinase, domain 1"/>
    <property type="match status" value="1"/>
</dbReference>
<evidence type="ECO:0000313" key="7">
    <source>
        <dbReference type="Proteomes" id="UP000193498"/>
    </source>
</evidence>
<accession>A0A1Y1XX72</accession>
<dbReference type="GO" id="GO:0001727">
    <property type="term" value="F:lipid kinase activity"/>
    <property type="evidence" value="ECO:0007669"/>
    <property type="project" value="TreeGrafter"/>
</dbReference>
<dbReference type="AlphaFoldDB" id="A0A1Y1XX72"/>
<dbReference type="GO" id="GO:0005524">
    <property type="term" value="F:ATP binding"/>
    <property type="evidence" value="ECO:0007669"/>
    <property type="project" value="UniProtKB-KW"/>
</dbReference>
<dbReference type="GO" id="GO:0005737">
    <property type="term" value="C:cytoplasm"/>
    <property type="evidence" value="ECO:0007669"/>
    <property type="project" value="TreeGrafter"/>
</dbReference>
<dbReference type="SMART" id="SM00046">
    <property type="entry name" value="DAGKc"/>
    <property type="match status" value="1"/>
</dbReference>
<proteinExistence type="predicted"/>
<keyword evidence="4" id="KW-0067">ATP-binding</keyword>
<dbReference type="OrthoDB" id="3853857at2759"/>
<dbReference type="InParanoid" id="A0A1Y1XX72"/>
<keyword evidence="3" id="KW-0418">Kinase</keyword>
<dbReference type="GO" id="GO:0046512">
    <property type="term" value="P:sphingosine biosynthetic process"/>
    <property type="evidence" value="ECO:0007669"/>
    <property type="project" value="TreeGrafter"/>
</dbReference>
<dbReference type="PANTHER" id="PTHR12358:SF31">
    <property type="entry name" value="ACYLGLYCEROL KINASE, MITOCHONDRIAL"/>
    <property type="match status" value="1"/>
</dbReference>
<organism evidence="6 7">
    <name type="scientific">Basidiobolus meristosporus CBS 931.73</name>
    <dbReference type="NCBI Taxonomy" id="1314790"/>
    <lineage>
        <taxon>Eukaryota</taxon>
        <taxon>Fungi</taxon>
        <taxon>Fungi incertae sedis</taxon>
        <taxon>Zoopagomycota</taxon>
        <taxon>Entomophthoromycotina</taxon>
        <taxon>Basidiobolomycetes</taxon>
        <taxon>Basidiobolales</taxon>
        <taxon>Basidiobolaceae</taxon>
        <taxon>Basidiobolus</taxon>
    </lineage>
</organism>
<dbReference type="InterPro" id="IPR050187">
    <property type="entry name" value="Lipid_Phosphate_FormReg"/>
</dbReference>
<dbReference type="Proteomes" id="UP000193498">
    <property type="component" value="Unassembled WGS sequence"/>
</dbReference>
<dbReference type="GO" id="GO:0016020">
    <property type="term" value="C:membrane"/>
    <property type="evidence" value="ECO:0007669"/>
    <property type="project" value="TreeGrafter"/>
</dbReference>
<gene>
    <name evidence="6" type="ORF">K493DRAFT_318044</name>
</gene>
<protein>
    <recommendedName>
        <fullName evidence="5">DAGKc domain-containing protein</fullName>
    </recommendedName>
</protein>
<evidence type="ECO:0000256" key="2">
    <source>
        <dbReference type="ARBA" id="ARBA00022741"/>
    </source>
</evidence>
<dbReference type="STRING" id="1314790.A0A1Y1XX72"/>
<sequence length="521" mass="57814">MLEGNLSSVVFDNPLEPLKSALGEVSVKQAALTPFTKEISFISAKQSIPGHISITKEGISWNSTTVSSKNFEIPPGVAYSVLYTQSDSNFKNLQNCHKCIRNAPSTRFTIFGFGKDNRKAVPDTWTFTCSSVKEAEILVEKIRDFLQPSEARKGAIRNILLLLNPASGTKRALSIYEKIVLPMLEMAGVQHTLIKTERPLHAKEIAETYDYKQYDAAATISGDGLLHEFLNGVLARDDWKEARTTPIGIIPAGSGNALAMSVGTPSPELSTVNMITGSTRPFDIMVTKLADDSIRHSFVMATWGYVADVDIESEKLRWAGPARLTIYALLRLLNLRSYEGKIHYIPYDAPVDSLTSSDEHEDSTHFAYVDKVSLPVQEKLSEPWISRECSLSQFFALNIPWISTDFLACKHSRLNSGYIDLIWIEKVSSGKYFQIMLESAEGGYVDRDFVNHIRARAIILEPIGRVSKNNPSQVRQGILDVDGEVVIPGPIRIELQPGLCQLVAPSWLNESENTFTNSKSP</sequence>
<dbReference type="Pfam" id="PF00781">
    <property type="entry name" value="DAGK_cat"/>
    <property type="match status" value="1"/>
</dbReference>
<comment type="caution">
    <text evidence="6">The sequence shown here is derived from an EMBL/GenBank/DDBJ whole genome shotgun (WGS) entry which is preliminary data.</text>
</comment>
<evidence type="ECO:0000256" key="1">
    <source>
        <dbReference type="ARBA" id="ARBA00022679"/>
    </source>
</evidence>
<keyword evidence="7" id="KW-1185">Reference proteome</keyword>
<evidence type="ECO:0000256" key="3">
    <source>
        <dbReference type="ARBA" id="ARBA00022777"/>
    </source>
</evidence>
<name>A0A1Y1XX72_9FUNG</name>
<dbReference type="Gene3D" id="2.60.200.40">
    <property type="match status" value="1"/>
</dbReference>
<evidence type="ECO:0000259" key="5">
    <source>
        <dbReference type="PROSITE" id="PS50146"/>
    </source>
</evidence>
<evidence type="ECO:0000313" key="6">
    <source>
        <dbReference type="EMBL" id="ORX90341.1"/>
    </source>
</evidence>
<reference evidence="6 7" key="1">
    <citation type="submission" date="2016-07" db="EMBL/GenBank/DDBJ databases">
        <title>Pervasive Adenine N6-methylation of Active Genes in Fungi.</title>
        <authorList>
            <consortium name="DOE Joint Genome Institute"/>
            <person name="Mondo S.J."/>
            <person name="Dannebaum R.O."/>
            <person name="Kuo R.C."/>
            <person name="Labutti K."/>
            <person name="Haridas S."/>
            <person name="Kuo A."/>
            <person name="Salamov A."/>
            <person name="Ahrendt S.R."/>
            <person name="Lipzen A."/>
            <person name="Sullivan W."/>
            <person name="Andreopoulos W.B."/>
            <person name="Clum A."/>
            <person name="Lindquist E."/>
            <person name="Daum C."/>
            <person name="Ramamoorthy G.K."/>
            <person name="Gryganskyi A."/>
            <person name="Culley D."/>
            <person name="Magnuson J.K."/>
            <person name="James T.Y."/>
            <person name="O'Malley M.A."/>
            <person name="Stajich J.E."/>
            <person name="Spatafora J.W."/>
            <person name="Visel A."/>
            <person name="Grigoriev I.V."/>
        </authorList>
    </citation>
    <scope>NUCLEOTIDE SEQUENCE [LARGE SCALE GENOMIC DNA]</scope>
    <source>
        <strain evidence="6 7">CBS 931.73</strain>
    </source>
</reference>
<dbReference type="PROSITE" id="PS50146">
    <property type="entry name" value="DAGK"/>
    <property type="match status" value="1"/>
</dbReference>
<dbReference type="InterPro" id="IPR017438">
    <property type="entry name" value="ATP-NAD_kinase_N"/>
</dbReference>
<evidence type="ECO:0000256" key="4">
    <source>
        <dbReference type="ARBA" id="ARBA00022840"/>
    </source>
</evidence>